<name>A0ABR6ZHU1_9BURK</name>
<protein>
    <recommendedName>
        <fullName evidence="3">Crp/Fnr family transcriptional regulator</fullName>
    </recommendedName>
</protein>
<evidence type="ECO:0008006" key="3">
    <source>
        <dbReference type="Google" id="ProtNLM"/>
    </source>
</evidence>
<organism evidence="1 2">
    <name type="scientific">Undibacterium umbellatum</name>
    <dbReference type="NCBI Taxonomy" id="2762300"/>
    <lineage>
        <taxon>Bacteria</taxon>
        <taxon>Pseudomonadati</taxon>
        <taxon>Pseudomonadota</taxon>
        <taxon>Betaproteobacteria</taxon>
        <taxon>Burkholderiales</taxon>
        <taxon>Oxalobacteraceae</taxon>
        <taxon>Undibacterium</taxon>
    </lineage>
</organism>
<evidence type="ECO:0000313" key="1">
    <source>
        <dbReference type="EMBL" id="MBC3910936.1"/>
    </source>
</evidence>
<gene>
    <name evidence="1" type="ORF">H8L47_25515</name>
</gene>
<proteinExistence type="predicted"/>
<keyword evidence="2" id="KW-1185">Reference proteome</keyword>
<evidence type="ECO:0000313" key="2">
    <source>
        <dbReference type="Proteomes" id="UP000646911"/>
    </source>
</evidence>
<dbReference type="RefSeq" id="WP_186956534.1">
    <property type="nucleotide sequence ID" value="NZ_JACOFX010000021.1"/>
</dbReference>
<reference evidence="1 2" key="1">
    <citation type="submission" date="2020-08" db="EMBL/GenBank/DDBJ databases">
        <title>Novel species isolated from subtropical streams in China.</title>
        <authorList>
            <person name="Lu H."/>
        </authorList>
    </citation>
    <scope>NUCLEOTIDE SEQUENCE [LARGE SCALE GENOMIC DNA]</scope>
    <source>
        <strain evidence="1 2">NL8W</strain>
    </source>
</reference>
<dbReference type="EMBL" id="JACOFX010000021">
    <property type="protein sequence ID" value="MBC3910936.1"/>
    <property type="molecule type" value="Genomic_DNA"/>
</dbReference>
<dbReference type="Proteomes" id="UP000646911">
    <property type="component" value="Unassembled WGS sequence"/>
</dbReference>
<comment type="caution">
    <text evidence="1">The sequence shown here is derived from an EMBL/GenBank/DDBJ whole genome shotgun (WGS) entry which is preliminary data.</text>
</comment>
<sequence>MPQSTPLTIPSPIEIKRLPWMRRLSLISPKLSHLLTVFSYGSLNLWAFIESHPAITSFCEYPGYVIIDDQQVFATFWVQGDGQQQFLVLEGDIQIEPENINSVPTFHDAAVHTVTQAWLASHQQWINNWHRINPYIVSNGRFVTPQILDATAVLFETPVTLFDAEHALRRIDQQLVRTAIFMLLHRGRITSADLTKKPLSGATLFYSNAARA</sequence>
<accession>A0ABR6ZHU1</accession>